<feature type="region of interest" description="Disordered" evidence="1">
    <location>
        <begin position="106"/>
        <end position="125"/>
    </location>
</feature>
<sequence>MSRLLRPLWLLLALMLAQAPFVHAHAGAPLGHGWHLHLPRLDAAAGPVLLAHDSATTELLAAWVPQRGSRDALRTGLTPVPAPRLHAADVPPMVLALRASRPLITRARTHRAGLPPPAQAPPQAG</sequence>
<evidence type="ECO:0000313" key="2">
    <source>
        <dbReference type="EMBL" id="OIQ65960.1"/>
    </source>
</evidence>
<protein>
    <submittedName>
        <fullName evidence="2">Uncharacterized protein</fullName>
    </submittedName>
</protein>
<organism evidence="2">
    <name type="scientific">mine drainage metagenome</name>
    <dbReference type="NCBI Taxonomy" id="410659"/>
    <lineage>
        <taxon>unclassified sequences</taxon>
        <taxon>metagenomes</taxon>
        <taxon>ecological metagenomes</taxon>
    </lineage>
</organism>
<reference evidence="2" key="1">
    <citation type="submission" date="2016-10" db="EMBL/GenBank/DDBJ databases">
        <title>Sequence of Gallionella enrichment culture.</title>
        <authorList>
            <person name="Poehlein A."/>
            <person name="Muehling M."/>
            <person name="Daniel R."/>
        </authorList>
    </citation>
    <scope>NUCLEOTIDE SEQUENCE</scope>
</reference>
<feature type="compositionally biased region" description="Pro residues" evidence="1">
    <location>
        <begin position="114"/>
        <end position="125"/>
    </location>
</feature>
<proteinExistence type="predicted"/>
<name>A0A1J5P5F3_9ZZZZ</name>
<comment type="caution">
    <text evidence="2">The sequence shown here is derived from an EMBL/GenBank/DDBJ whole genome shotgun (WGS) entry which is preliminary data.</text>
</comment>
<accession>A0A1J5P5F3</accession>
<evidence type="ECO:0000256" key="1">
    <source>
        <dbReference type="SAM" id="MobiDB-lite"/>
    </source>
</evidence>
<dbReference type="EMBL" id="MLJW01006932">
    <property type="protein sequence ID" value="OIQ65960.1"/>
    <property type="molecule type" value="Genomic_DNA"/>
</dbReference>
<dbReference type="AlphaFoldDB" id="A0A1J5P5F3"/>
<gene>
    <name evidence="2" type="ORF">GALL_524760</name>
</gene>